<feature type="transmembrane region" description="Helical" evidence="1">
    <location>
        <begin position="48"/>
        <end position="64"/>
    </location>
</feature>
<keyword evidence="1" id="KW-0812">Transmembrane</keyword>
<proteinExistence type="predicted"/>
<evidence type="ECO:0000256" key="2">
    <source>
        <dbReference type="SAM" id="SignalP"/>
    </source>
</evidence>
<evidence type="ECO:0000313" key="3">
    <source>
        <dbReference type="EMBL" id="SDS17671.1"/>
    </source>
</evidence>
<keyword evidence="4" id="KW-1185">Reference proteome</keyword>
<dbReference type="Proteomes" id="UP000199679">
    <property type="component" value="Chromosome I"/>
</dbReference>
<keyword evidence="1" id="KW-0472">Membrane</keyword>
<gene>
    <name evidence="3" type="ORF">SAMN05216490_0678</name>
</gene>
<evidence type="ECO:0000313" key="4">
    <source>
        <dbReference type="Proteomes" id="UP000199679"/>
    </source>
</evidence>
<dbReference type="OrthoDB" id="799890at2"/>
<dbReference type="STRING" id="652787.SAMN05216490_0678"/>
<sequence>MKKITKSIALLFIINILMVTTVLAQVPCSGDPDDPGYNPNGCPLDTYVWILAIAALIFGATYLHRQQKAQSRA</sequence>
<reference evidence="3 4" key="1">
    <citation type="submission" date="2016-10" db="EMBL/GenBank/DDBJ databases">
        <authorList>
            <person name="de Groot N.N."/>
        </authorList>
    </citation>
    <scope>NUCLEOTIDE SEQUENCE [LARGE SCALE GENOMIC DNA]</scope>
    <source>
        <strain evidence="3 4">MP1X4</strain>
    </source>
</reference>
<evidence type="ECO:0000256" key="1">
    <source>
        <dbReference type="SAM" id="Phobius"/>
    </source>
</evidence>
<dbReference type="AlphaFoldDB" id="A0A1H1Q2D4"/>
<keyword evidence="2" id="KW-0732">Signal</keyword>
<evidence type="ECO:0008006" key="5">
    <source>
        <dbReference type="Google" id="ProtNLM"/>
    </source>
</evidence>
<dbReference type="EMBL" id="LT629740">
    <property type="protein sequence ID" value="SDS17671.1"/>
    <property type="molecule type" value="Genomic_DNA"/>
</dbReference>
<feature type="signal peptide" evidence="2">
    <location>
        <begin position="1"/>
        <end position="24"/>
    </location>
</feature>
<feature type="chain" id="PRO_5009257188" description="MYXO-CTERM domain-containing protein" evidence="2">
    <location>
        <begin position="25"/>
        <end position="73"/>
    </location>
</feature>
<organism evidence="3 4">
    <name type="scientific">Mucilaginibacter mallensis</name>
    <dbReference type="NCBI Taxonomy" id="652787"/>
    <lineage>
        <taxon>Bacteria</taxon>
        <taxon>Pseudomonadati</taxon>
        <taxon>Bacteroidota</taxon>
        <taxon>Sphingobacteriia</taxon>
        <taxon>Sphingobacteriales</taxon>
        <taxon>Sphingobacteriaceae</taxon>
        <taxon>Mucilaginibacter</taxon>
    </lineage>
</organism>
<keyword evidence="1" id="KW-1133">Transmembrane helix</keyword>
<name>A0A1H1Q2D4_MUCMA</name>
<protein>
    <recommendedName>
        <fullName evidence="5">MYXO-CTERM domain-containing protein</fullName>
    </recommendedName>
</protein>
<accession>A0A1H1Q2D4</accession>
<dbReference type="RefSeq" id="WP_091369245.1">
    <property type="nucleotide sequence ID" value="NZ_LT629740.1"/>
</dbReference>